<dbReference type="InterPro" id="IPR000835">
    <property type="entry name" value="HTH_MarR-typ"/>
</dbReference>
<dbReference type="AlphaFoldDB" id="A0A927GTL0"/>
<dbReference type="PANTHER" id="PTHR33164">
    <property type="entry name" value="TRANSCRIPTIONAL REGULATOR, MARR FAMILY"/>
    <property type="match status" value="1"/>
</dbReference>
<dbReference type="GO" id="GO:0006950">
    <property type="term" value="P:response to stress"/>
    <property type="evidence" value="ECO:0007669"/>
    <property type="project" value="TreeGrafter"/>
</dbReference>
<proteinExistence type="predicted"/>
<keyword evidence="6" id="KW-1185">Reference proteome</keyword>
<dbReference type="InterPro" id="IPR039422">
    <property type="entry name" value="MarR/SlyA-like"/>
</dbReference>
<dbReference type="GO" id="GO:0003700">
    <property type="term" value="F:DNA-binding transcription factor activity"/>
    <property type="evidence" value="ECO:0007669"/>
    <property type="project" value="InterPro"/>
</dbReference>
<dbReference type="Pfam" id="PF12802">
    <property type="entry name" value="MarR_2"/>
    <property type="match status" value="1"/>
</dbReference>
<dbReference type="PROSITE" id="PS50995">
    <property type="entry name" value="HTH_MARR_2"/>
    <property type="match status" value="1"/>
</dbReference>
<protein>
    <submittedName>
        <fullName evidence="5">MarR family transcriptional regulator</fullName>
    </submittedName>
</protein>
<dbReference type="RefSeq" id="WP_190919601.1">
    <property type="nucleotide sequence ID" value="NZ_JACXIZ010000028.1"/>
</dbReference>
<reference evidence="5" key="1">
    <citation type="submission" date="2020-09" db="EMBL/GenBank/DDBJ databases">
        <title>A novel bacterium of genus Paenibacillus, isolated from South China Sea.</title>
        <authorList>
            <person name="Huang H."/>
            <person name="Mo K."/>
            <person name="Hu Y."/>
        </authorList>
    </citation>
    <scope>NUCLEOTIDE SEQUENCE</scope>
    <source>
        <strain evidence="5">IB182496</strain>
    </source>
</reference>
<organism evidence="5 6">
    <name type="scientific">Paenibacillus sabuli</name>
    <dbReference type="NCBI Taxonomy" id="2772509"/>
    <lineage>
        <taxon>Bacteria</taxon>
        <taxon>Bacillati</taxon>
        <taxon>Bacillota</taxon>
        <taxon>Bacilli</taxon>
        <taxon>Bacillales</taxon>
        <taxon>Paenibacillaceae</taxon>
        <taxon>Paenibacillus</taxon>
    </lineage>
</organism>
<evidence type="ECO:0000256" key="3">
    <source>
        <dbReference type="ARBA" id="ARBA00023163"/>
    </source>
</evidence>
<evidence type="ECO:0000313" key="5">
    <source>
        <dbReference type="EMBL" id="MBD2846842.1"/>
    </source>
</evidence>
<dbReference type="GO" id="GO:0003677">
    <property type="term" value="F:DNA binding"/>
    <property type="evidence" value="ECO:0007669"/>
    <property type="project" value="UniProtKB-KW"/>
</dbReference>
<dbReference type="PROSITE" id="PS01117">
    <property type="entry name" value="HTH_MARR_1"/>
    <property type="match status" value="1"/>
</dbReference>
<gene>
    <name evidence="5" type="ORF">IDH44_16720</name>
</gene>
<dbReference type="PANTHER" id="PTHR33164:SF99">
    <property type="entry name" value="MARR FAMILY REGULATORY PROTEIN"/>
    <property type="match status" value="1"/>
</dbReference>
<feature type="domain" description="HTH marR-type" evidence="4">
    <location>
        <begin position="7"/>
        <end position="138"/>
    </location>
</feature>
<accession>A0A927GTL0</accession>
<dbReference type="InterPro" id="IPR036388">
    <property type="entry name" value="WH-like_DNA-bd_sf"/>
</dbReference>
<sequence length="146" mass="16809">MPYHEQSHEIHTLFKSLMKKVGDAWNRDNDTGLSVTHYRMLHALVQKGKQKVAELAECLQVTPGAVTGLADKLIERGYVVRNRDQDDRRVVYLAVTPQGRTLKDAMEEKHQALYGRLFEQLPETDIAHLKRIFGQMIDAVNRIEKE</sequence>
<dbReference type="SUPFAM" id="SSF46785">
    <property type="entry name" value="Winged helix' DNA-binding domain"/>
    <property type="match status" value="1"/>
</dbReference>
<evidence type="ECO:0000256" key="2">
    <source>
        <dbReference type="ARBA" id="ARBA00023125"/>
    </source>
</evidence>
<dbReference type="InterPro" id="IPR023187">
    <property type="entry name" value="Tscrpt_reg_MarR-type_CS"/>
</dbReference>
<dbReference type="PRINTS" id="PR00598">
    <property type="entry name" value="HTHMARR"/>
</dbReference>
<keyword evidence="1" id="KW-0805">Transcription regulation</keyword>
<name>A0A927GTL0_9BACL</name>
<keyword evidence="3" id="KW-0804">Transcription</keyword>
<evidence type="ECO:0000259" key="4">
    <source>
        <dbReference type="PROSITE" id="PS50995"/>
    </source>
</evidence>
<dbReference type="Proteomes" id="UP000621560">
    <property type="component" value="Unassembled WGS sequence"/>
</dbReference>
<dbReference type="SMART" id="SM00347">
    <property type="entry name" value="HTH_MARR"/>
    <property type="match status" value="1"/>
</dbReference>
<dbReference type="InterPro" id="IPR036390">
    <property type="entry name" value="WH_DNA-bd_sf"/>
</dbReference>
<evidence type="ECO:0000313" key="6">
    <source>
        <dbReference type="Proteomes" id="UP000621560"/>
    </source>
</evidence>
<dbReference type="EMBL" id="JACXIZ010000028">
    <property type="protein sequence ID" value="MBD2846842.1"/>
    <property type="molecule type" value="Genomic_DNA"/>
</dbReference>
<comment type="caution">
    <text evidence="5">The sequence shown here is derived from an EMBL/GenBank/DDBJ whole genome shotgun (WGS) entry which is preliminary data.</text>
</comment>
<dbReference type="Gene3D" id="1.10.10.10">
    <property type="entry name" value="Winged helix-like DNA-binding domain superfamily/Winged helix DNA-binding domain"/>
    <property type="match status" value="1"/>
</dbReference>
<evidence type="ECO:0000256" key="1">
    <source>
        <dbReference type="ARBA" id="ARBA00023015"/>
    </source>
</evidence>
<keyword evidence="2" id="KW-0238">DNA-binding</keyword>